<feature type="domain" description="HAT C-terminal dimerisation" evidence="1">
    <location>
        <begin position="218"/>
        <end position="292"/>
    </location>
</feature>
<dbReference type="Pfam" id="PF05699">
    <property type="entry name" value="Dimer_Tnp_hAT"/>
    <property type="match status" value="1"/>
</dbReference>
<evidence type="ECO:0000313" key="2">
    <source>
        <dbReference type="EMBL" id="KAK9755474.1"/>
    </source>
</evidence>
<dbReference type="EMBL" id="JBDFQZ010000001">
    <property type="protein sequence ID" value="KAK9755474.1"/>
    <property type="molecule type" value="Genomic_DNA"/>
</dbReference>
<comment type="caution">
    <text evidence="2">The sequence shown here is derived from an EMBL/GenBank/DDBJ whole genome shotgun (WGS) entry which is preliminary data.</text>
</comment>
<dbReference type="InterPro" id="IPR052958">
    <property type="entry name" value="IFN-induced_PKR_regulator"/>
</dbReference>
<dbReference type="PANTHER" id="PTHR46289:SF19">
    <property type="entry name" value="ZINC FINGER MYM-TYPE CONTAINING 1"/>
    <property type="match status" value="1"/>
</dbReference>
<organism evidence="2 3">
    <name type="scientific">Saponaria officinalis</name>
    <name type="common">Common soapwort</name>
    <name type="synonym">Lychnis saponaria</name>
    <dbReference type="NCBI Taxonomy" id="3572"/>
    <lineage>
        <taxon>Eukaryota</taxon>
        <taxon>Viridiplantae</taxon>
        <taxon>Streptophyta</taxon>
        <taxon>Embryophyta</taxon>
        <taxon>Tracheophyta</taxon>
        <taxon>Spermatophyta</taxon>
        <taxon>Magnoliopsida</taxon>
        <taxon>eudicotyledons</taxon>
        <taxon>Gunneridae</taxon>
        <taxon>Pentapetalae</taxon>
        <taxon>Caryophyllales</taxon>
        <taxon>Caryophyllaceae</taxon>
        <taxon>Caryophylleae</taxon>
        <taxon>Saponaria</taxon>
    </lineage>
</organism>
<proteinExistence type="predicted"/>
<evidence type="ECO:0000259" key="1">
    <source>
        <dbReference type="Pfam" id="PF05699"/>
    </source>
</evidence>
<sequence>MSEIREALLQVGEIDNDCKIRSEAKSLATNELGNFEFLVAIVIWYEILYFVNEVSKNLQSKNMLIDVAILQVKALISTFEKYRESGFSKAVETARHMAEKMDIDCVFPKRREIRRKRQFDENVDDSPSLSEEESFRVNYFLFLIDQAISSLKTRFEQYQEFESIFGFMFTTEKLSSLDDSMLESCCLNLENTLKNNEQSDIDGYALYLDLKFFREFMPEKNMGPLAILNHLKNVGGCFPNAVTAYRILLTIPVTVATAERSFSKLKLLKSYLRSTMSQDRLNGLAMIAIENQVLDKFCYEELIDEFAARNARRASLLN</sequence>
<evidence type="ECO:0000313" key="3">
    <source>
        <dbReference type="Proteomes" id="UP001443914"/>
    </source>
</evidence>
<accession>A0AAW1NDM5</accession>
<dbReference type="InterPro" id="IPR008906">
    <property type="entry name" value="HATC_C_dom"/>
</dbReference>
<dbReference type="Proteomes" id="UP001443914">
    <property type="component" value="Unassembled WGS sequence"/>
</dbReference>
<dbReference type="GO" id="GO:0046983">
    <property type="term" value="F:protein dimerization activity"/>
    <property type="evidence" value="ECO:0007669"/>
    <property type="project" value="InterPro"/>
</dbReference>
<gene>
    <name evidence="2" type="ORF">RND81_01G027900</name>
</gene>
<dbReference type="PANTHER" id="PTHR46289">
    <property type="entry name" value="52 KDA REPRESSOR OF THE INHIBITOR OF THE PROTEIN KINASE-LIKE PROTEIN-RELATED"/>
    <property type="match status" value="1"/>
</dbReference>
<reference evidence="2" key="1">
    <citation type="submission" date="2024-03" db="EMBL/GenBank/DDBJ databases">
        <title>WGS assembly of Saponaria officinalis var. Norfolk2.</title>
        <authorList>
            <person name="Jenkins J."/>
            <person name="Shu S."/>
            <person name="Grimwood J."/>
            <person name="Barry K."/>
            <person name="Goodstein D."/>
            <person name="Schmutz J."/>
            <person name="Leebens-Mack J."/>
            <person name="Osbourn A."/>
        </authorList>
    </citation>
    <scope>NUCLEOTIDE SEQUENCE [LARGE SCALE GENOMIC DNA]</scope>
    <source>
        <strain evidence="2">JIC</strain>
    </source>
</reference>
<protein>
    <recommendedName>
        <fullName evidence="1">HAT C-terminal dimerisation domain-containing protein</fullName>
    </recommendedName>
</protein>
<name>A0AAW1NDM5_SAPOF</name>
<dbReference type="AlphaFoldDB" id="A0AAW1NDM5"/>
<keyword evidence="3" id="KW-1185">Reference proteome</keyword>